<proteinExistence type="predicted"/>
<comment type="caution">
    <text evidence="2">The sequence shown here is derived from an EMBL/GenBank/DDBJ whole genome shotgun (WGS) entry which is preliminary data.</text>
</comment>
<sequence>MRLWFHGMAFVVILASPLVAMMLGLPELLPEEEESAEARFAFLPLVVETTIIALLYCLAGAMFLSKSIHSTVADWHQGNQFLRVAARSRGQGYVSKMPRSR</sequence>
<accession>A0A6L9U0H5</accession>
<feature type="transmembrane region" description="Helical" evidence="1">
    <location>
        <begin position="41"/>
        <end position="64"/>
    </location>
</feature>
<reference evidence="2 3" key="1">
    <citation type="submission" date="2019-12" db="EMBL/GenBank/DDBJ databases">
        <title>Rhizobium genotypes associated with high levels of biological nitrogen fixation by grain legumes in a temperate-maritime cropping system.</title>
        <authorList>
            <person name="Maluk M."/>
            <person name="Francesc Ferrando Molina F."/>
            <person name="Lopez Del Egido L."/>
            <person name="Lafos M."/>
            <person name="Langarica-Fuentes A."/>
            <person name="Gebre Yohannes G."/>
            <person name="Young M.W."/>
            <person name="Martin P."/>
            <person name="Gantlett R."/>
            <person name="Kenicer G."/>
            <person name="Hawes C."/>
            <person name="Begg G.S."/>
            <person name="Quilliam R.S."/>
            <person name="Squire G.R."/>
            <person name="Poole P.S."/>
            <person name="Young P.W."/>
            <person name="Iannetta P.M."/>
            <person name="James E.K."/>
        </authorList>
    </citation>
    <scope>NUCLEOTIDE SEQUENCE [LARGE SCALE GENOMIC DNA]</scope>
    <source>
        <strain evidence="2 3">JHI1118</strain>
    </source>
</reference>
<protein>
    <submittedName>
        <fullName evidence="2">Uncharacterized protein</fullName>
    </submittedName>
</protein>
<gene>
    <name evidence="2" type="ORF">GR212_05490</name>
</gene>
<organism evidence="2 3">
    <name type="scientific">Rhizobium lusitanum</name>
    <dbReference type="NCBI Taxonomy" id="293958"/>
    <lineage>
        <taxon>Bacteria</taxon>
        <taxon>Pseudomonadati</taxon>
        <taxon>Pseudomonadota</taxon>
        <taxon>Alphaproteobacteria</taxon>
        <taxon>Hyphomicrobiales</taxon>
        <taxon>Rhizobiaceae</taxon>
        <taxon>Rhizobium/Agrobacterium group</taxon>
        <taxon>Rhizobium</taxon>
    </lineage>
</organism>
<name>A0A6L9U0H5_9HYPH</name>
<evidence type="ECO:0000313" key="2">
    <source>
        <dbReference type="EMBL" id="NEI69019.1"/>
    </source>
</evidence>
<keyword evidence="1" id="KW-0472">Membrane</keyword>
<evidence type="ECO:0000256" key="1">
    <source>
        <dbReference type="SAM" id="Phobius"/>
    </source>
</evidence>
<feature type="transmembrane region" description="Helical" evidence="1">
    <location>
        <begin position="7"/>
        <end position="29"/>
    </location>
</feature>
<dbReference type="Proteomes" id="UP000483035">
    <property type="component" value="Unassembled WGS sequence"/>
</dbReference>
<dbReference type="EMBL" id="WUEY01000002">
    <property type="protein sequence ID" value="NEI69019.1"/>
    <property type="molecule type" value="Genomic_DNA"/>
</dbReference>
<evidence type="ECO:0000313" key="3">
    <source>
        <dbReference type="Proteomes" id="UP000483035"/>
    </source>
</evidence>
<keyword evidence="1" id="KW-1133">Transmembrane helix</keyword>
<dbReference type="AlphaFoldDB" id="A0A6L9U0H5"/>
<keyword evidence="1" id="KW-0812">Transmembrane</keyword>